<dbReference type="PANTHER" id="PTHR33067:SF35">
    <property type="entry name" value="ASPARTIC PEPTIDASE DDI1-TYPE DOMAIN-CONTAINING PROTEIN"/>
    <property type="match status" value="1"/>
</dbReference>
<keyword evidence="2" id="KW-0548">Nucleotidyltransferase</keyword>
<keyword evidence="3" id="KW-1185">Reference proteome</keyword>
<keyword evidence="2" id="KW-0695">RNA-directed DNA polymerase</keyword>
<dbReference type="PANTHER" id="PTHR33067">
    <property type="entry name" value="RNA-DIRECTED DNA POLYMERASE-RELATED"/>
    <property type="match status" value="1"/>
</dbReference>
<keyword evidence="2" id="KW-0808">Transferase</keyword>
<feature type="domain" description="Reverse transcriptase" evidence="1">
    <location>
        <begin position="662"/>
        <end position="746"/>
    </location>
</feature>
<protein>
    <submittedName>
        <fullName evidence="2">RNA-directed DNA polymerase, eukaryota, reverse transcriptase zinc-binding domain protein</fullName>
    </submittedName>
</protein>
<comment type="caution">
    <text evidence="2">The sequence shown here is derived from an EMBL/GenBank/DDBJ whole genome shotgun (WGS) entry which is preliminary data.</text>
</comment>
<dbReference type="InterPro" id="IPR000477">
    <property type="entry name" value="RT_dom"/>
</dbReference>
<dbReference type="EMBL" id="BQNB010011575">
    <property type="protein sequence ID" value="GJS92346.1"/>
    <property type="molecule type" value="Genomic_DNA"/>
</dbReference>
<organism evidence="2 3">
    <name type="scientific">Tanacetum coccineum</name>
    <dbReference type="NCBI Taxonomy" id="301880"/>
    <lineage>
        <taxon>Eukaryota</taxon>
        <taxon>Viridiplantae</taxon>
        <taxon>Streptophyta</taxon>
        <taxon>Embryophyta</taxon>
        <taxon>Tracheophyta</taxon>
        <taxon>Spermatophyta</taxon>
        <taxon>Magnoliopsida</taxon>
        <taxon>eudicotyledons</taxon>
        <taxon>Gunneridae</taxon>
        <taxon>Pentapetalae</taxon>
        <taxon>asterids</taxon>
        <taxon>campanulids</taxon>
        <taxon>Asterales</taxon>
        <taxon>Asteraceae</taxon>
        <taxon>Asteroideae</taxon>
        <taxon>Anthemideae</taxon>
        <taxon>Anthemidinae</taxon>
        <taxon>Tanacetum</taxon>
    </lineage>
</organism>
<reference evidence="2" key="1">
    <citation type="journal article" date="2022" name="Int. J. Mol. Sci.">
        <title>Draft Genome of Tanacetum Coccineum: Genomic Comparison of Closely Related Tanacetum-Family Plants.</title>
        <authorList>
            <person name="Yamashiro T."/>
            <person name="Shiraishi A."/>
            <person name="Nakayama K."/>
            <person name="Satake H."/>
        </authorList>
    </citation>
    <scope>NUCLEOTIDE SEQUENCE</scope>
</reference>
<dbReference type="InterPro" id="IPR021109">
    <property type="entry name" value="Peptidase_aspartic_dom_sf"/>
</dbReference>
<proteinExistence type="predicted"/>
<evidence type="ECO:0000313" key="2">
    <source>
        <dbReference type="EMBL" id="GJS92346.1"/>
    </source>
</evidence>
<evidence type="ECO:0000313" key="3">
    <source>
        <dbReference type="Proteomes" id="UP001151760"/>
    </source>
</evidence>
<reference evidence="2" key="2">
    <citation type="submission" date="2022-01" db="EMBL/GenBank/DDBJ databases">
        <authorList>
            <person name="Yamashiro T."/>
            <person name="Shiraishi A."/>
            <person name="Satake H."/>
            <person name="Nakayama K."/>
        </authorList>
    </citation>
    <scope>NUCLEOTIDE SEQUENCE</scope>
</reference>
<dbReference type="GO" id="GO:0003964">
    <property type="term" value="F:RNA-directed DNA polymerase activity"/>
    <property type="evidence" value="ECO:0007669"/>
    <property type="project" value="UniProtKB-KW"/>
</dbReference>
<accession>A0ABQ4ZSU4</accession>
<dbReference type="Pfam" id="PF00078">
    <property type="entry name" value="RVT_1"/>
    <property type="match status" value="1"/>
</dbReference>
<sequence>MEAQYGKFLDMIRAIRINVPLVDVLVGMPNYGKFLKELISNKHKLEQISSIFLSDESSAMIQNKVPPKLGDAISFLIPCTFSKAFSCNALADLGASINLIPYSLYTTLSLETLKPTKMSIRLADRSLPSLRRALKLSLSENKLYQVPTSINENGDEVVVFDEELMREGSEKWKNTVYGYFIGCNMPIYEVKYNLRRIWGKYGLKEIIVDEEGLCFIKFRSEEGENNMFNVPLEAWSTKGISTLSRRVLVELEAAKGLPESIEINYMDKQLKCKRTKWVKVETASEIKQAKVSDNNEKMRDGFQEVKNRRDKHVENRGIYAGSENGYQRAWNAPKDPMVDNRLVVDDYVKKKLQSTTTETKDWSEDMIKYFKYSWEAIERRENENIEEEDVCEYTDLAVVFGITDEVNGEGDSSGFHFTWNKYLKNPDNSILKKLDIMMVNDEFLKVYSRAHGVFLPFLVSDHSVVVMIFPDGLPKKEEDIRGYQMFKVVKKLKSLKRPVNQLNWKHGNLFEKANALRDKLKVDQKEAEKDPFNKEKRCAIINTLEEYSKILADELKHKSIVESICDKKGEKYWGEKVSNQIVKHFHDFLGVARPVTPLDQLGDIVQKKLSKEDTKDMIVEAWDIIGKEVCAAVREFFTNGRLLGEINSILIALVLKIKTPNKISDFRPIACCNVMYKCISKILTNRIKNGLSKVVSINQSAFIPGRYIQDNILLTQELLRGYNRKQGAKICAMKIDIRKSYDTLPSQYVLMSSEYDYCKIGDLYYERLDERFKNVDLCAELVKDMSVLVRQDNKEVNLTLWLAIQKAYDSRQNHDYGCQDDVENKLKTLIVKETPAVLVVAKEWQLS</sequence>
<dbReference type="Gene3D" id="2.40.70.10">
    <property type="entry name" value="Acid Proteases"/>
    <property type="match status" value="1"/>
</dbReference>
<name>A0ABQ4ZSU4_9ASTR</name>
<dbReference type="Proteomes" id="UP001151760">
    <property type="component" value="Unassembled WGS sequence"/>
</dbReference>
<evidence type="ECO:0000259" key="1">
    <source>
        <dbReference type="Pfam" id="PF00078"/>
    </source>
</evidence>
<gene>
    <name evidence="2" type="ORF">Tco_0774982</name>
</gene>